<dbReference type="Proteomes" id="UP000366872">
    <property type="component" value="Unassembled WGS sequence"/>
</dbReference>
<sequence length="233" mass="26723">MSDNDLNLPTAPGVEKRRGCKARQYKPSDREAIRRICCETGFMGKPVDPLYSDRNAFADFFTGYYTDFEPEYCIVAESDEGEVVGYLITATDFKRYPRRQAWVVLRNIPSVIWKMVAGRYGKSDFTFLGWLLRKAGKETPDAPKNAAHFHVNILPGWRGEAGRPMLILFLRSIPKWGIGLMYGQMQVYGSRRAEKLFARFGFHIYDKRTVTKFERFGVTGVEVATLVRDFSTD</sequence>
<accession>A0A6C2TW13</accession>
<evidence type="ECO:0008006" key="3">
    <source>
        <dbReference type="Google" id="ProtNLM"/>
    </source>
</evidence>
<dbReference type="RefSeq" id="WP_136077434.1">
    <property type="nucleotide sequence ID" value="NZ_CAAHFG010000001.1"/>
</dbReference>
<reference evidence="1 2" key="1">
    <citation type="submission" date="2019-04" db="EMBL/GenBank/DDBJ databases">
        <authorList>
            <person name="Van Vliet M D."/>
        </authorList>
    </citation>
    <scope>NUCLEOTIDE SEQUENCE [LARGE SCALE GENOMIC DNA]</scope>
    <source>
        <strain evidence="1 2">F1</strain>
    </source>
</reference>
<evidence type="ECO:0000313" key="1">
    <source>
        <dbReference type="EMBL" id="VGO11694.1"/>
    </source>
</evidence>
<dbReference type="SUPFAM" id="SSF55729">
    <property type="entry name" value="Acyl-CoA N-acyltransferases (Nat)"/>
    <property type="match status" value="1"/>
</dbReference>
<organism evidence="1 2">
    <name type="scientific">Pontiella desulfatans</name>
    <dbReference type="NCBI Taxonomy" id="2750659"/>
    <lineage>
        <taxon>Bacteria</taxon>
        <taxon>Pseudomonadati</taxon>
        <taxon>Kiritimatiellota</taxon>
        <taxon>Kiritimatiellia</taxon>
        <taxon>Kiritimatiellales</taxon>
        <taxon>Pontiellaceae</taxon>
        <taxon>Pontiella</taxon>
    </lineage>
</organism>
<evidence type="ECO:0000313" key="2">
    <source>
        <dbReference type="Proteomes" id="UP000366872"/>
    </source>
</evidence>
<dbReference type="AlphaFoldDB" id="A0A6C2TW13"/>
<dbReference type="EMBL" id="CAAHFG010000001">
    <property type="protein sequence ID" value="VGO11694.1"/>
    <property type="molecule type" value="Genomic_DNA"/>
</dbReference>
<protein>
    <recommendedName>
        <fullName evidence="3">N-acetyltransferase domain-containing protein</fullName>
    </recommendedName>
</protein>
<keyword evidence="2" id="KW-1185">Reference proteome</keyword>
<dbReference type="InterPro" id="IPR016181">
    <property type="entry name" value="Acyl_CoA_acyltransferase"/>
</dbReference>
<gene>
    <name evidence="1" type="ORF">PDESU_00240</name>
</gene>
<proteinExistence type="predicted"/>
<dbReference type="Gene3D" id="3.40.630.30">
    <property type="match status" value="1"/>
</dbReference>
<name>A0A6C2TW13_PONDE</name>